<evidence type="ECO:0000313" key="1">
    <source>
        <dbReference type="EMBL" id="GBP66379.1"/>
    </source>
</evidence>
<sequence>MSGTLRAGQGEPGAGGAGGVFPARGGAAEVVNRFNDPDLGVATLANRIVCVARALIYVITTNIVRRPDGALLAKT</sequence>
<accession>A0A4C1XVU6</accession>
<dbReference type="Proteomes" id="UP000299102">
    <property type="component" value="Unassembled WGS sequence"/>
</dbReference>
<proteinExistence type="predicted"/>
<dbReference type="AlphaFoldDB" id="A0A4C1XVU6"/>
<keyword evidence="2" id="KW-1185">Reference proteome</keyword>
<comment type="caution">
    <text evidence="1">The sequence shown here is derived from an EMBL/GenBank/DDBJ whole genome shotgun (WGS) entry which is preliminary data.</text>
</comment>
<gene>
    <name evidence="1" type="ORF">EVAR_88489_1</name>
</gene>
<evidence type="ECO:0000313" key="2">
    <source>
        <dbReference type="Proteomes" id="UP000299102"/>
    </source>
</evidence>
<reference evidence="1 2" key="1">
    <citation type="journal article" date="2019" name="Commun. Biol.">
        <title>The bagworm genome reveals a unique fibroin gene that provides high tensile strength.</title>
        <authorList>
            <person name="Kono N."/>
            <person name="Nakamura H."/>
            <person name="Ohtoshi R."/>
            <person name="Tomita M."/>
            <person name="Numata K."/>
            <person name="Arakawa K."/>
        </authorList>
    </citation>
    <scope>NUCLEOTIDE SEQUENCE [LARGE SCALE GENOMIC DNA]</scope>
</reference>
<organism evidence="1 2">
    <name type="scientific">Eumeta variegata</name>
    <name type="common">Bagworm moth</name>
    <name type="synonym">Eumeta japonica</name>
    <dbReference type="NCBI Taxonomy" id="151549"/>
    <lineage>
        <taxon>Eukaryota</taxon>
        <taxon>Metazoa</taxon>
        <taxon>Ecdysozoa</taxon>
        <taxon>Arthropoda</taxon>
        <taxon>Hexapoda</taxon>
        <taxon>Insecta</taxon>
        <taxon>Pterygota</taxon>
        <taxon>Neoptera</taxon>
        <taxon>Endopterygota</taxon>
        <taxon>Lepidoptera</taxon>
        <taxon>Glossata</taxon>
        <taxon>Ditrysia</taxon>
        <taxon>Tineoidea</taxon>
        <taxon>Psychidae</taxon>
        <taxon>Oiketicinae</taxon>
        <taxon>Eumeta</taxon>
    </lineage>
</organism>
<protein>
    <submittedName>
        <fullName evidence="1">Uncharacterized protein</fullName>
    </submittedName>
</protein>
<dbReference type="EMBL" id="BGZK01000955">
    <property type="protein sequence ID" value="GBP66379.1"/>
    <property type="molecule type" value="Genomic_DNA"/>
</dbReference>
<name>A0A4C1XVU6_EUMVA</name>